<dbReference type="InterPro" id="IPR035992">
    <property type="entry name" value="Ricin_B-like_lectins"/>
</dbReference>
<dbReference type="AlphaFoldDB" id="C3YL17"/>
<dbReference type="SUPFAM" id="SSF50370">
    <property type="entry name" value="Ricin B-like lectins"/>
    <property type="match status" value="1"/>
</dbReference>
<feature type="domain" description="Ricin B lectin" evidence="1">
    <location>
        <begin position="76"/>
        <end position="207"/>
    </location>
</feature>
<organism>
    <name type="scientific">Branchiostoma floridae</name>
    <name type="common">Florida lancelet</name>
    <name type="synonym">Amphioxus</name>
    <dbReference type="NCBI Taxonomy" id="7739"/>
    <lineage>
        <taxon>Eukaryota</taxon>
        <taxon>Metazoa</taxon>
        <taxon>Chordata</taxon>
        <taxon>Cephalochordata</taxon>
        <taxon>Leptocardii</taxon>
        <taxon>Amphioxiformes</taxon>
        <taxon>Branchiostomatidae</taxon>
        <taxon>Branchiostoma</taxon>
    </lineage>
</organism>
<dbReference type="InParanoid" id="C3YL17"/>
<dbReference type="InterPro" id="IPR000772">
    <property type="entry name" value="Ricin_B_lectin"/>
</dbReference>
<accession>C3YL17</accession>
<proteinExistence type="predicted"/>
<dbReference type="EMBL" id="GG666525">
    <property type="protein sequence ID" value="EEN59008.1"/>
    <property type="molecule type" value="Genomic_DNA"/>
</dbReference>
<evidence type="ECO:0000259" key="1">
    <source>
        <dbReference type="Pfam" id="PF00652"/>
    </source>
</evidence>
<dbReference type="Pfam" id="PF00652">
    <property type="entry name" value="Ricin_B_lectin"/>
    <property type="match status" value="1"/>
</dbReference>
<reference evidence="2" key="1">
    <citation type="journal article" date="2008" name="Nature">
        <title>The amphioxus genome and the evolution of the chordate karyotype.</title>
        <authorList>
            <consortium name="US DOE Joint Genome Institute (JGI-PGF)"/>
            <person name="Putnam N.H."/>
            <person name="Butts T."/>
            <person name="Ferrier D.E.K."/>
            <person name="Furlong R.F."/>
            <person name="Hellsten U."/>
            <person name="Kawashima T."/>
            <person name="Robinson-Rechavi M."/>
            <person name="Shoguchi E."/>
            <person name="Terry A."/>
            <person name="Yu J.-K."/>
            <person name="Benito-Gutierrez E.L."/>
            <person name="Dubchak I."/>
            <person name="Garcia-Fernandez J."/>
            <person name="Gibson-Brown J.J."/>
            <person name="Grigoriev I.V."/>
            <person name="Horton A.C."/>
            <person name="de Jong P.J."/>
            <person name="Jurka J."/>
            <person name="Kapitonov V.V."/>
            <person name="Kohara Y."/>
            <person name="Kuroki Y."/>
            <person name="Lindquist E."/>
            <person name="Lucas S."/>
            <person name="Osoegawa K."/>
            <person name="Pennacchio L.A."/>
            <person name="Salamov A.A."/>
            <person name="Satou Y."/>
            <person name="Sauka-Spengler T."/>
            <person name="Schmutz J."/>
            <person name="Shin-I T."/>
            <person name="Toyoda A."/>
            <person name="Bronner-Fraser M."/>
            <person name="Fujiyama A."/>
            <person name="Holland L.Z."/>
            <person name="Holland P.W.H."/>
            <person name="Satoh N."/>
            <person name="Rokhsar D.S."/>
        </authorList>
    </citation>
    <scope>NUCLEOTIDE SEQUENCE [LARGE SCALE GENOMIC DNA]</scope>
    <source>
        <strain evidence="2">S238N-H82</strain>
        <tissue evidence="2">Testes</tissue>
    </source>
</reference>
<sequence>MYDDRTTIVRPTHSRKRPQVWLQHPSPSRFLLVAPRTLMSIFVQQYMYAECTTIVQQSYDRRTLKRDHRTMSEQKYMIKNKGCGMVLDVTKGGDVVGSDIVLWEQHGADNQCWTYTHDQICTMLKPSGKDIALCIKDRVNGTLTMSECIHDPADGRIKDQQWSVFGADGTIACKDDTDWVLDCGGQQKEEKITVTRRANPPTSSQQWEWVPC</sequence>
<protein>
    <recommendedName>
        <fullName evidence="1">Ricin B lectin domain-containing protein</fullName>
    </recommendedName>
</protein>
<dbReference type="Gene3D" id="2.80.10.50">
    <property type="match status" value="2"/>
</dbReference>
<dbReference type="PROSITE" id="PS50231">
    <property type="entry name" value="RICIN_B_LECTIN"/>
    <property type="match status" value="1"/>
</dbReference>
<evidence type="ECO:0000313" key="2">
    <source>
        <dbReference type="EMBL" id="EEN59008.1"/>
    </source>
</evidence>
<gene>
    <name evidence="2" type="ORF">BRAFLDRAFT_123973</name>
</gene>
<name>C3YL17_BRAFL</name>